<name>A0A3P8U6C8_AMPPE</name>
<evidence type="ECO:0000313" key="4">
    <source>
        <dbReference type="Proteomes" id="UP000265080"/>
    </source>
</evidence>
<dbReference type="InterPro" id="IPR033469">
    <property type="entry name" value="CYTH-like_dom_sf"/>
</dbReference>
<dbReference type="Gene3D" id="2.40.320.10">
    <property type="entry name" value="Hypothetical Protein Pfu-838710-001"/>
    <property type="match status" value="1"/>
</dbReference>
<evidence type="ECO:0000259" key="2">
    <source>
        <dbReference type="PROSITE" id="PS51707"/>
    </source>
</evidence>
<dbReference type="InterPro" id="IPR023577">
    <property type="entry name" value="CYTH_domain"/>
</dbReference>
<dbReference type="PANTHER" id="PTHR21028">
    <property type="entry name" value="SI:CH211-156B7.4"/>
    <property type="match status" value="1"/>
</dbReference>
<dbReference type="STRING" id="161767.ENSAPEP00000032371"/>
<dbReference type="PROSITE" id="PS51707">
    <property type="entry name" value="CYTH"/>
    <property type="match status" value="1"/>
</dbReference>
<dbReference type="Proteomes" id="UP000265080">
    <property type="component" value="Chromosome 21"/>
</dbReference>
<keyword evidence="4" id="KW-1185">Reference proteome</keyword>
<sequence>MQRSETSCCRFTNCVLLQEMTSQLLLVSDWRTPEVPLSLPGLMQLLCGQFALLSRLPPPVSGCSAGARRCSAVSLLSLRGSFRPLPPPLLRPGRSLSREKSNIDAPSQQRKLCRVMPSNMEIKAKVSDPTQFAKKAAELSQSEGTIIRQHDTFFNCSQGRLKLRDFMNGSGQLIFYERPDTDGPKLSRYSISPTSDPLNLQTVLSDALGVRGEVVKERRLFLIGQTRVHLDKVEGLGHYMELEVVMKPEQTVEDGQQVAEGLMQQLGVSKESLVTGAYMDLLLKGQKEA</sequence>
<feature type="domain" description="CYTH" evidence="2">
    <location>
        <begin position="117"/>
        <end position="284"/>
    </location>
</feature>
<dbReference type="PANTHER" id="PTHR21028:SF2">
    <property type="entry name" value="CYTH DOMAIN-CONTAINING PROTEIN"/>
    <property type="match status" value="1"/>
</dbReference>
<proteinExistence type="predicted"/>
<dbReference type="Pfam" id="PF01928">
    <property type="entry name" value="CYTH"/>
    <property type="match status" value="1"/>
</dbReference>
<dbReference type="SUPFAM" id="SSF55154">
    <property type="entry name" value="CYTH-like phosphatases"/>
    <property type="match status" value="1"/>
</dbReference>
<dbReference type="AlphaFoldDB" id="A0A3P8U6C8"/>
<organism evidence="3 4">
    <name type="scientific">Amphiprion percula</name>
    <name type="common">Orange clownfish</name>
    <name type="synonym">Lutjanus percula</name>
    <dbReference type="NCBI Taxonomy" id="161767"/>
    <lineage>
        <taxon>Eukaryota</taxon>
        <taxon>Metazoa</taxon>
        <taxon>Chordata</taxon>
        <taxon>Craniata</taxon>
        <taxon>Vertebrata</taxon>
        <taxon>Euteleostomi</taxon>
        <taxon>Actinopterygii</taxon>
        <taxon>Neopterygii</taxon>
        <taxon>Teleostei</taxon>
        <taxon>Neoteleostei</taxon>
        <taxon>Acanthomorphata</taxon>
        <taxon>Ovalentaria</taxon>
        <taxon>Pomacentridae</taxon>
        <taxon>Amphiprion</taxon>
    </lineage>
</organism>
<dbReference type="GeneTree" id="ENSGT00390000003014"/>
<dbReference type="InterPro" id="IPR008173">
    <property type="entry name" value="Adenylyl_cyclase_CyaB"/>
</dbReference>
<dbReference type="Ensembl" id="ENSAPET00000033230.1">
    <property type="protein sequence ID" value="ENSAPEP00000032371.1"/>
    <property type="gene ID" value="ENSAPEG00000022993.1"/>
</dbReference>
<reference evidence="3 4" key="1">
    <citation type="submission" date="2018-03" db="EMBL/GenBank/DDBJ databases">
        <title>Finding Nemo's genes: A chromosome-scale reference assembly of the genome of the orange clownfish Amphiprion percula.</title>
        <authorList>
            <person name="Lehmann R."/>
        </authorList>
    </citation>
    <scope>NUCLEOTIDE SEQUENCE</scope>
</reference>
<evidence type="ECO:0000313" key="3">
    <source>
        <dbReference type="Ensembl" id="ENSAPEP00000032371.1"/>
    </source>
</evidence>
<protein>
    <submittedName>
        <fullName evidence="3">Si:ch211-156b7.4</fullName>
    </submittedName>
</protein>
<accession>A0A3P8U6C8</accession>
<evidence type="ECO:0000256" key="1">
    <source>
        <dbReference type="SAM" id="MobiDB-lite"/>
    </source>
</evidence>
<reference evidence="3" key="2">
    <citation type="submission" date="2025-08" db="UniProtKB">
        <authorList>
            <consortium name="Ensembl"/>
        </authorList>
    </citation>
    <scope>IDENTIFICATION</scope>
</reference>
<dbReference type="SMART" id="SM01118">
    <property type="entry name" value="CYTH"/>
    <property type="match status" value="1"/>
</dbReference>
<feature type="region of interest" description="Disordered" evidence="1">
    <location>
        <begin position="89"/>
        <end position="109"/>
    </location>
</feature>
<dbReference type="GO" id="GO:0016462">
    <property type="term" value="F:pyrophosphatase activity"/>
    <property type="evidence" value="ECO:0007669"/>
    <property type="project" value="UniProtKB-ARBA"/>
</dbReference>
<reference evidence="3" key="3">
    <citation type="submission" date="2025-09" db="UniProtKB">
        <authorList>
            <consortium name="Ensembl"/>
        </authorList>
    </citation>
    <scope>IDENTIFICATION</scope>
</reference>
<dbReference type="CDD" id="cd07890">
    <property type="entry name" value="CYTH-like_AC_IV-like"/>
    <property type="match status" value="1"/>
</dbReference>